<dbReference type="eggNOG" id="ENOG502S8H0">
    <property type="taxonomic scope" value="Eukaryota"/>
</dbReference>
<proteinExistence type="predicted"/>
<reference evidence="2" key="2">
    <citation type="submission" date="2018-05" db="EMBL/GenBank/DDBJ databases">
        <title>OgluRS3 (Oryza glumaepatula Reference Sequence Version 3).</title>
        <authorList>
            <person name="Zhang J."/>
            <person name="Kudrna D."/>
            <person name="Lee S."/>
            <person name="Talag J."/>
            <person name="Welchert J."/>
            <person name="Wing R.A."/>
        </authorList>
    </citation>
    <scope>NUCLEOTIDE SEQUENCE [LARGE SCALE GENOMIC DNA]</scope>
</reference>
<feature type="region of interest" description="Disordered" evidence="1">
    <location>
        <begin position="122"/>
        <end position="141"/>
    </location>
</feature>
<accession>A0A0D9YUQ1</accession>
<dbReference type="HOGENOM" id="CLU_068998_0_0_1"/>
<reference evidence="2" key="1">
    <citation type="submission" date="2015-04" db="UniProtKB">
        <authorList>
            <consortium name="EnsemblPlants"/>
        </authorList>
    </citation>
    <scope>IDENTIFICATION</scope>
</reference>
<feature type="region of interest" description="Disordered" evidence="1">
    <location>
        <begin position="41"/>
        <end position="83"/>
    </location>
</feature>
<dbReference type="Gramene" id="OGLUM02G23830.4">
    <property type="protein sequence ID" value="OGLUM02G23830.4"/>
    <property type="gene ID" value="OGLUM02G23830"/>
</dbReference>
<dbReference type="Proteomes" id="UP000026961">
    <property type="component" value="Chromosome 2"/>
</dbReference>
<name>A0A0D9YUQ1_9ORYZ</name>
<keyword evidence="3" id="KW-1185">Reference proteome</keyword>
<evidence type="ECO:0000313" key="2">
    <source>
        <dbReference type="EnsemblPlants" id="OGLUM02G23830.4"/>
    </source>
</evidence>
<sequence length="284" mass="31982">MAAPTATAVFLDENLHIHRGPAGKRADGLKAKPLKPLAAKQGLQEKKALRDVSNIGKPPVSTRKPLQDVSNTAKPRGRNISDGTTLKKTALRSHEATKNPVKKTVIFSDETAKCHEWAKDGVEGTHFTGNDSQKLEKDSQDKRVKKKVEKIMSALHDWPDAVFDHVLFPSEVVAAFFEEVKEMELEPEILPENNRRRSSSGLFLLPCTHSCRSLISAFQCFHQQHRLDFFLIICMDVCPPPGDKMKLAEDPFTEDELDYYPFLENNPVEFQLRDELPLLEPGMN</sequence>
<protein>
    <submittedName>
        <fullName evidence="2">Uncharacterized protein</fullName>
    </submittedName>
</protein>
<dbReference type="EnsemblPlants" id="OGLUM02G23830.4">
    <property type="protein sequence ID" value="OGLUM02G23830.4"/>
    <property type="gene ID" value="OGLUM02G23830"/>
</dbReference>
<organism evidence="2">
    <name type="scientific">Oryza glumipatula</name>
    <dbReference type="NCBI Taxonomy" id="40148"/>
    <lineage>
        <taxon>Eukaryota</taxon>
        <taxon>Viridiplantae</taxon>
        <taxon>Streptophyta</taxon>
        <taxon>Embryophyta</taxon>
        <taxon>Tracheophyta</taxon>
        <taxon>Spermatophyta</taxon>
        <taxon>Magnoliopsida</taxon>
        <taxon>Liliopsida</taxon>
        <taxon>Poales</taxon>
        <taxon>Poaceae</taxon>
        <taxon>BOP clade</taxon>
        <taxon>Oryzoideae</taxon>
        <taxon>Oryzeae</taxon>
        <taxon>Oryzinae</taxon>
        <taxon>Oryza</taxon>
    </lineage>
</organism>
<dbReference type="AlphaFoldDB" id="A0A0D9YUQ1"/>
<evidence type="ECO:0000313" key="3">
    <source>
        <dbReference type="Proteomes" id="UP000026961"/>
    </source>
</evidence>
<evidence type="ECO:0000256" key="1">
    <source>
        <dbReference type="SAM" id="MobiDB-lite"/>
    </source>
</evidence>